<gene>
    <name evidence="1" type="ORF">NEOLEDRAFT_1031836</name>
</gene>
<dbReference type="AlphaFoldDB" id="A0A165MBU4"/>
<proteinExistence type="predicted"/>
<reference evidence="1 2" key="1">
    <citation type="journal article" date="2016" name="Mol. Biol. Evol.">
        <title>Comparative Genomics of Early-Diverging Mushroom-Forming Fungi Provides Insights into the Origins of Lignocellulose Decay Capabilities.</title>
        <authorList>
            <person name="Nagy L.G."/>
            <person name="Riley R."/>
            <person name="Tritt A."/>
            <person name="Adam C."/>
            <person name="Daum C."/>
            <person name="Floudas D."/>
            <person name="Sun H."/>
            <person name="Yadav J.S."/>
            <person name="Pangilinan J."/>
            <person name="Larsson K.H."/>
            <person name="Matsuura K."/>
            <person name="Barry K."/>
            <person name="Labutti K."/>
            <person name="Kuo R."/>
            <person name="Ohm R.A."/>
            <person name="Bhattacharya S.S."/>
            <person name="Shirouzu T."/>
            <person name="Yoshinaga Y."/>
            <person name="Martin F.M."/>
            <person name="Grigoriev I.V."/>
            <person name="Hibbett D.S."/>
        </authorList>
    </citation>
    <scope>NUCLEOTIDE SEQUENCE [LARGE SCALE GENOMIC DNA]</scope>
    <source>
        <strain evidence="1 2">HHB14362 ss-1</strain>
    </source>
</reference>
<protein>
    <submittedName>
        <fullName evidence="1">Uncharacterized protein</fullName>
    </submittedName>
</protein>
<dbReference type="InParanoid" id="A0A165MBU4"/>
<accession>A0A165MBU4</accession>
<dbReference type="Proteomes" id="UP000076761">
    <property type="component" value="Unassembled WGS sequence"/>
</dbReference>
<feature type="non-terminal residue" evidence="1">
    <location>
        <position position="1"/>
    </location>
</feature>
<keyword evidence="2" id="KW-1185">Reference proteome</keyword>
<name>A0A165MBU4_9AGAM</name>
<sequence length="72" mass="8105">GESNCHLQEWFQSSGDTISKVIGRIVNMLVGKAFYAKYVKLPPDTTPPKILNNPKFYPFLDGSHFDAFVAEE</sequence>
<evidence type="ECO:0000313" key="1">
    <source>
        <dbReference type="EMBL" id="KZT18144.1"/>
    </source>
</evidence>
<dbReference type="STRING" id="1314782.A0A165MBU4"/>
<evidence type="ECO:0000313" key="2">
    <source>
        <dbReference type="Proteomes" id="UP000076761"/>
    </source>
</evidence>
<dbReference type="EMBL" id="KV425705">
    <property type="protein sequence ID" value="KZT18144.1"/>
    <property type="molecule type" value="Genomic_DNA"/>
</dbReference>
<feature type="non-terminal residue" evidence="1">
    <location>
        <position position="72"/>
    </location>
</feature>
<organism evidence="1 2">
    <name type="scientific">Neolentinus lepideus HHB14362 ss-1</name>
    <dbReference type="NCBI Taxonomy" id="1314782"/>
    <lineage>
        <taxon>Eukaryota</taxon>
        <taxon>Fungi</taxon>
        <taxon>Dikarya</taxon>
        <taxon>Basidiomycota</taxon>
        <taxon>Agaricomycotina</taxon>
        <taxon>Agaricomycetes</taxon>
        <taxon>Gloeophyllales</taxon>
        <taxon>Gloeophyllaceae</taxon>
        <taxon>Neolentinus</taxon>
    </lineage>
</organism>
<dbReference type="OrthoDB" id="1681765at2759"/>